<accession>A0A9J7BKX5</accession>
<keyword evidence="6" id="KW-1185">Reference proteome</keyword>
<dbReference type="Proteomes" id="UP001059380">
    <property type="component" value="Chromosome"/>
</dbReference>
<keyword evidence="2" id="KW-0902">Two-component regulatory system</keyword>
<dbReference type="PANTHER" id="PTHR44591:SF14">
    <property type="entry name" value="PROTEIN PILG"/>
    <property type="match status" value="1"/>
</dbReference>
<dbReference type="InterPro" id="IPR011006">
    <property type="entry name" value="CheY-like_superfamily"/>
</dbReference>
<dbReference type="InterPro" id="IPR050595">
    <property type="entry name" value="Bact_response_regulator"/>
</dbReference>
<dbReference type="PANTHER" id="PTHR44591">
    <property type="entry name" value="STRESS RESPONSE REGULATOR PROTEIN 1"/>
    <property type="match status" value="1"/>
</dbReference>
<dbReference type="PROSITE" id="PS50110">
    <property type="entry name" value="RESPONSE_REGULATORY"/>
    <property type="match status" value="1"/>
</dbReference>
<keyword evidence="1 3" id="KW-0597">Phosphoprotein</keyword>
<feature type="domain" description="Response regulatory" evidence="4">
    <location>
        <begin position="7"/>
        <end position="123"/>
    </location>
</feature>
<evidence type="ECO:0000313" key="6">
    <source>
        <dbReference type="Proteomes" id="UP001059380"/>
    </source>
</evidence>
<dbReference type="Pfam" id="PF00072">
    <property type="entry name" value="Response_reg"/>
    <property type="match status" value="1"/>
</dbReference>
<dbReference type="EMBL" id="CP093313">
    <property type="protein sequence ID" value="UWZ83532.1"/>
    <property type="molecule type" value="Genomic_DNA"/>
</dbReference>
<dbReference type="GO" id="GO:0000160">
    <property type="term" value="P:phosphorelay signal transduction system"/>
    <property type="evidence" value="ECO:0007669"/>
    <property type="project" value="UniProtKB-KW"/>
</dbReference>
<dbReference type="SUPFAM" id="SSF52172">
    <property type="entry name" value="CheY-like"/>
    <property type="match status" value="1"/>
</dbReference>
<dbReference type="AlphaFoldDB" id="A0A9J7BKX5"/>
<feature type="modified residue" description="4-aspartylphosphate" evidence="3">
    <location>
        <position position="56"/>
    </location>
</feature>
<gene>
    <name evidence="5" type="ORF">MOP44_23565</name>
</gene>
<sequence>MDTPPLRVLVVDDNQVIADMFSSILKAAGNDVRTASTGEEAVVCILKFAPQVVIADVVLPRMSGIDLANWIAHHWPATKVLLLSGAEASVALAEEGNHRGHSHTLLAKPAHPKEILHFVASCAPSAESRS</sequence>
<dbReference type="CDD" id="cd00156">
    <property type="entry name" value="REC"/>
    <property type="match status" value="1"/>
</dbReference>
<evidence type="ECO:0000256" key="3">
    <source>
        <dbReference type="PROSITE-ProRule" id="PRU00169"/>
    </source>
</evidence>
<dbReference type="SMART" id="SM00448">
    <property type="entry name" value="REC"/>
    <property type="match status" value="1"/>
</dbReference>
<dbReference type="RefSeq" id="WP_260792867.1">
    <property type="nucleotide sequence ID" value="NZ_CP093313.1"/>
</dbReference>
<evidence type="ECO:0000256" key="2">
    <source>
        <dbReference type="ARBA" id="ARBA00023012"/>
    </source>
</evidence>
<dbReference type="KEGG" id="orp:MOP44_23565"/>
<name>A0A9J7BKX5_9BACT</name>
<dbReference type="Gene3D" id="3.40.50.2300">
    <property type="match status" value="1"/>
</dbReference>
<evidence type="ECO:0000256" key="1">
    <source>
        <dbReference type="ARBA" id="ARBA00022553"/>
    </source>
</evidence>
<organism evidence="5 6">
    <name type="scientific">Occallatibacter riparius</name>
    <dbReference type="NCBI Taxonomy" id="1002689"/>
    <lineage>
        <taxon>Bacteria</taxon>
        <taxon>Pseudomonadati</taxon>
        <taxon>Acidobacteriota</taxon>
        <taxon>Terriglobia</taxon>
        <taxon>Terriglobales</taxon>
        <taxon>Acidobacteriaceae</taxon>
        <taxon>Occallatibacter</taxon>
    </lineage>
</organism>
<protein>
    <submittedName>
        <fullName evidence="5">Response regulator</fullName>
    </submittedName>
</protein>
<evidence type="ECO:0000313" key="5">
    <source>
        <dbReference type="EMBL" id="UWZ83532.1"/>
    </source>
</evidence>
<dbReference type="InterPro" id="IPR001789">
    <property type="entry name" value="Sig_transdc_resp-reg_receiver"/>
</dbReference>
<proteinExistence type="predicted"/>
<evidence type="ECO:0000259" key="4">
    <source>
        <dbReference type="PROSITE" id="PS50110"/>
    </source>
</evidence>
<reference evidence="5" key="1">
    <citation type="submission" date="2021-04" db="EMBL/GenBank/DDBJ databases">
        <title>Phylogenetic analysis of Acidobacteriaceae.</title>
        <authorList>
            <person name="Qiu L."/>
            <person name="Zhang Q."/>
        </authorList>
    </citation>
    <scope>NUCLEOTIDE SEQUENCE</scope>
    <source>
        <strain evidence="5">DSM 25168</strain>
    </source>
</reference>